<evidence type="ECO:0000313" key="11">
    <source>
        <dbReference type="EMBL" id="ALE17197.1"/>
    </source>
</evidence>
<accession>A0A0M4LW54</accession>
<dbReference type="PANTHER" id="PTHR33162">
    <property type="entry name" value="SEC-INDEPENDENT PROTEIN TRANSLOCASE PROTEIN TATA, CHLOROPLASTIC"/>
    <property type="match status" value="1"/>
</dbReference>
<organism evidence="11 12">
    <name type="scientific">Altererythrobacter epoxidivorans</name>
    <dbReference type="NCBI Taxonomy" id="361183"/>
    <lineage>
        <taxon>Bacteria</taxon>
        <taxon>Pseudomonadati</taxon>
        <taxon>Pseudomonadota</taxon>
        <taxon>Alphaproteobacteria</taxon>
        <taxon>Sphingomonadales</taxon>
        <taxon>Erythrobacteraceae</taxon>
        <taxon>Altererythrobacter</taxon>
    </lineage>
</organism>
<dbReference type="GO" id="GO:0008320">
    <property type="term" value="F:protein transmembrane transporter activity"/>
    <property type="evidence" value="ECO:0007669"/>
    <property type="project" value="UniProtKB-UniRule"/>
</dbReference>
<feature type="compositionally biased region" description="Basic and acidic residues" evidence="10">
    <location>
        <begin position="122"/>
        <end position="132"/>
    </location>
</feature>
<dbReference type="AlphaFoldDB" id="A0A0M4LW54"/>
<dbReference type="InterPro" id="IPR018448">
    <property type="entry name" value="TatB"/>
</dbReference>
<proteinExistence type="inferred from homology"/>
<comment type="similarity">
    <text evidence="9">Belongs to the TatB family.</text>
</comment>
<evidence type="ECO:0000256" key="9">
    <source>
        <dbReference type="HAMAP-Rule" id="MF_00237"/>
    </source>
</evidence>
<keyword evidence="5 9" id="KW-0653">Protein transport</keyword>
<keyword evidence="6 9" id="KW-1133">Transmembrane helix</keyword>
<dbReference type="STRING" id="361183.AMC99_01909"/>
<name>A0A0M4LW54_9SPHN</name>
<reference evidence="11 12" key="1">
    <citation type="submission" date="2015-09" db="EMBL/GenBank/DDBJ databases">
        <title>Complete genome sequence of a benzo[a]pyrene-degrading bacterium Altererythrobacter epoxidivorans CGMCC 1.7731T.</title>
        <authorList>
            <person name="Li Z."/>
            <person name="Cheng H."/>
            <person name="Huo Y."/>
            <person name="Xu X."/>
        </authorList>
    </citation>
    <scope>NUCLEOTIDE SEQUENCE [LARGE SCALE GENOMIC DNA]</scope>
    <source>
        <strain evidence="11 12">CGMCC 1.7731</strain>
    </source>
</reference>
<dbReference type="RefSeq" id="WP_061925868.1">
    <property type="nucleotide sequence ID" value="NZ_CP012669.1"/>
</dbReference>
<feature type="compositionally biased region" description="Basic and acidic residues" evidence="10">
    <location>
        <begin position="72"/>
        <end position="81"/>
    </location>
</feature>
<dbReference type="Proteomes" id="UP000057938">
    <property type="component" value="Chromosome"/>
</dbReference>
<dbReference type="OrthoDB" id="7206969at2"/>
<evidence type="ECO:0000256" key="5">
    <source>
        <dbReference type="ARBA" id="ARBA00022927"/>
    </source>
</evidence>
<dbReference type="PATRIC" id="fig|361183.4.peg.1880"/>
<comment type="subcellular location">
    <subcellularLocation>
        <location evidence="9">Cell membrane</location>
        <topology evidence="9">Single-pass membrane protein</topology>
    </subcellularLocation>
    <subcellularLocation>
        <location evidence="1">Membrane</location>
        <topology evidence="1">Single-pass membrane protein</topology>
    </subcellularLocation>
</comment>
<dbReference type="NCBIfam" id="TIGR01410">
    <property type="entry name" value="tatB"/>
    <property type="match status" value="1"/>
</dbReference>
<dbReference type="HAMAP" id="MF_00237">
    <property type="entry name" value="TatB"/>
    <property type="match status" value="1"/>
</dbReference>
<dbReference type="GO" id="GO:0043953">
    <property type="term" value="P:protein transport by the Tat complex"/>
    <property type="evidence" value="ECO:0007669"/>
    <property type="project" value="UniProtKB-UniRule"/>
</dbReference>
<comment type="function">
    <text evidence="9">Part of the twin-arginine translocation (Tat) system that transports large folded proteins containing a characteristic twin-arginine motif in their signal peptide across membranes. Together with TatC, TatB is part of a receptor directly interacting with Tat signal peptides. TatB may form an oligomeric binding site that transiently accommodates folded Tat precursor proteins before their translocation.</text>
</comment>
<sequence length="144" mass="15546">MFDIGASELLVIVIVAVLVIGPKDMPMALRAAGRWIGKIRRVSSHFRTGIDAMVREAELEEMEKKWKAQNEEIMARSRAEGEMAGPPLDPADLGAPYAEAESRLTHDPNSDDPAPDAIDAGEVDKAKSKSGPDQEPELPLGKGT</sequence>
<keyword evidence="12" id="KW-1185">Reference proteome</keyword>
<keyword evidence="7 9" id="KW-0811">Translocation</keyword>
<evidence type="ECO:0000313" key="12">
    <source>
        <dbReference type="Proteomes" id="UP000057938"/>
    </source>
</evidence>
<dbReference type="InterPro" id="IPR003369">
    <property type="entry name" value="TatA/B/E"/>
</dbReference>
<feature type="region of interest" description="Disordered" evidence="10">
    <location>
        <begin position="72"/>
        <end position="144"/>
    </location>
</feature>
<evidence type="ECO:0000256" key="6">
    <source>
        <dbReference type="ARBA" id="ARBA00022989"/>
    </source>
</evidence>
<evidence type="ECO:0000256" key="1">
    <source>
        <dbReference type="ARBA" id="ARBA00004167"/>
    </source>
</evidence>
<dbReference type="PRINTS" id="PR01506">
    <property type="entry name" value="TATBPROTEIN"/>
</dbReference>
<evidence type="ECO:0000256" key="7">
    <source>
        <dbReference type="ARBA" id="ARBA00023010"/>
    </source>
</evidence>
<keyword evidence="3 9" id="KW-1003">Cell membrane</keyword>
<keyword evidence="2 9" id="KW-0813">Transport</keyword>
<dbReference type="KEGG" id="aep:AMC99_01909"/>
<evidence type="ECO:0000256" key="4">
    <source>
        <dbReference type="ARBA" id="ARBA00022692"/>
    </source>
</evidence>
<feature type="compositionally biased region" description="Basic and acidic residues" evidence="10">
    <location>
        <begin position="100"/>
        <end position="109"/>
    </location>
</feature>
<comment type="subunit">
    <text evidence="9">The Tat system comprises two distinct complexes: a TatABC complex, containing multiple copies of TatA, TatB and TatC subunits, and a separate TatA complex, containing only TatA subunits. Substrates initially bind to the TatABC complex, which probably triggers association of the separate TatA complex to form the active translocon.</text>
</comment>
<dbReference type="Gene3D" id="1.20.5.3310">
    <property type="match status" value="1"/>
</dbReference>
<keyword evidence="8 9" id="KW-0472">Membrane</keyword>
<dbReference type="EMBL" id="CP012669">
    <property type="protein sequence ID" value="ALE17197.1"/>
    <property type="molecule type" value="Genomic_DNA"/>
</dbReference>
<dbReference type="Pfam" id="PF02416">
    <property type="entry name" value="TatA_B_E"/>
    <property type="match status" value="1"/>
</dbReference>
<dbReference type="GO" id="GO:0033281">
    <property type="term" value="C:TAT protein transport complex"/>
    <property type="evidence" value="ECO:0007669"/>
    <property type="project" value="UniProtKB-UniRule"/>
</dbReference>
<keyword evidence="4 9" id="KW-0812">Transmembrane</keyword>
<dbReference type="PANTHER" id="PTHR33162:SF1">
    <property type="entry name" value="SEC-INDEPENDENT PROTEIN TRANSLOCASE PROTEIN TATA, CHLOROPLASTIC"/>
    <property type="match status" value="1"/>
</dbReference>
<protein>
    <recommendedName>
        <fullName evidence="9">Sec-independent protein translocase protein TatB</fullName>
    </recommendedName>
</protein>
<evidence type="ECO:0000256" key="3">
    <source>
        <dbReference type="ARBA" id="ARBA00022475"/>
    </source>
</evidence>
<evidence type="ECO:0000256" key="8">
    <source>
        <dbReference type="ARBA" id="ARBA00023136"/>
    </source>
</evidence>
<evidence type="ECO:0000256" key="10">
    <source>
        <dbReference type="SAM" id="MobiDB-lite"/>
    </source>
</evidence>
<evidence type="ECO:0000256" key="2">
    <source>
        <dbReference type="ARBA" id="ARBA00022448"/>
    </source>
</evidence>
<gene>
    <name evidence="9" type="primary">tatB</name>
    <name evidence="11" type="ORF">AMC99_01909</name>
</gene>